<accession>A0A165ANG8</accession>
<dbReference type="STRING" id="1314785.A0A165ANG8"/>
<dbReference type="OrthoDB" id="3260031at2759"/>
<feature type="region of interest" description="Disordered" evidence="1">
    <location>
        <begin position="52"/>
        <end position="74"/>
    </location>
</feature>
<evidence type="ECO:0000313" key="3">
    <source>
        <dbReference type="Proteomes" id="UP000076871"/>
    </source>
</evidence>
<keyword evidence="3" id="KW-1185">Reference proteome</keyword>
<feature type="compositionally biased region" description="Low complexity" evidence="1">
    <location>
        <begin position="10"/>
        <end position="26"/>
    </location>
</feature>
<feature type="region of interest" description="Disordered" evidence="1">
    <location>
        <begin position="1"/>
        <end position="26"/>
    </location>
</feature>
<organism evidence="2 3">
    <name type="scientific">Laetiporus sulphureus 93-53</name>
    <dbReference type="NCBI Taxonomy" id="1314785"/>
    <lineage>
        <taxon>Eukaryota</taxon>
        <taxon>Fungi</taxon>
        <taxon>Dikarya</taxon>
        <taxon>Basidiomycota</taxon>
        <taxon>Agaricomycotina</taxon>
        <taxon>Agaricomycetes</taxon>
        <taxon>Polyporales</taxon>
        <taxon>Laetiporus</taxon>
    </lineage>
</organism>
<dbReference type="GeneID" id="63830782"/>
<evidence type="ECO:0000256" key="1">
    <source>
        <dbReference type="SAM" id="MobiDB-lite"/>
    </source>
</evidence>
<proteinExistence type="predicted"/>
<name>A0A165ANG8_9APHY</name>
<gene>
    <name evidence="2" type="ORF">LAESUDRAFT_765655</name>
</gene>
<feature type="compositionally biased region" description="Polar residues" evidence="1">
    <location>
        <begin position="56"/>
        <end position="74"/>
    </location>
</feature>
<protein>
    <submittedName>
        <fullName evidence="2">Uncharacterized protein</fullName>
    </submittedName>
</protein>
<dbReference type="Proteomes" id="UP000076871">
    <property type="component" value="Unassembled WGS sequence"/>
</dbReference>
<dbReference type="RefSeq" id="XP_040757087.1">
    <property type="nucleotide sequence ID" value="XM_040913754.1"/>
</dbReference>
<dbReference type="InParanoid" id="A0A165ANG8"/>
<reference evidence="2 3" key="1">
    <citation type="journal article" date="2016" name="Mol. Biol. Evol.">
        <title>Comparative Genomics of Early-Diverging Mushroom-Forming Fungi Provides Insights into the Origins of Lignocellulose Decay Capabilities.</title>
        <authorList>
            <person name="Nagy L.G."/>
            <person name="Riley R."/>
            <person name="Tritt A."/>
            <person name="Adam C."/>
            <person name="Daum C."/>
            <person name="Floudas D."/>
            <person name="Sun H."/>
            <person name="Yadav J.S."/>
            <person name="Pangilinan J."/>
            <person name="Larsson K.H."/>
            <person name="Matsuura K."/>
            <person name="Barry K."/>
            <person name="Labutti K."/>
            <person name="Kuo R."/>
            <person name="Ohm R.A."/>
            <person name="Bhattacharya S.S."/>
            <person name="Shirouzu T."/>
            <person name="Yoshinaga Y."/>
            <person name="Martin F.M."/>
            <person name="Grigoriev I.V."/>
            <person name="Hibbett D.S."/>
        </authorList>
    </citation>
    <scope>NUCLEOTIDE SEQUENCE [LARGE SCALE GENOMIC DNA]</scope>
    <source>
        <strain evidence="2 3">93-53</strain>
    </source>
</reference>
<dbReference type="AlphaFoldDB" id="A0A165ANG8"/>
<evidence type="ECO:0000313" key="2">
    <source>
        <dbReference type="EMBL" id="KZS99346.1"/>
    </source>
</evidence>
<sequence length="104" mass="10686">MLHGTSAGPTTVKTNVTTSTSSTSTIKSKDISLLIESLIKSIQMLTAAATGGIAKQNGSQTATASRPPVTNRNPSGSCHYCGEARGMTGTCKHIEEGIKSGKCM</sequence>
<dbReference type="EMBL" id="KV428000">
    <property type="protein sequence ID" value="KZS99346.1"/>
    <property type="molecule type" value="Genomic_DNA"/>
</dbReference>